<accession>A0A9Q1JQG8</accession>
<proteinExistence type="inferred from homology"/>
<gene>
    <name evidence="4" type="ORF">Cgig2_012399</name>
    <name evidence="3" type="ORF">Cgig2_029004</name>
</gene>
<evidence type="ECO:0000313" key="5">
    <source>
        <dbReference type="Proteomes" id="UP001153076"/>
    </source>
</evidence>
<dbReference type="PANTHER" id="PTHR45642">
    <property type="entry name" value="GDSL ESTERASE/LIPASE EXL3"/>
    <property type="match status" value="1"/>
</dbReference>
<keyword evidence="2" id="KW-0732">Signal</keyword>
<feature type="signal peptide" evidence="2">
    <location>
        <begin position="1"/>
        <end position="30"/>
    </location>
</feature>
<dbReference type="InterPro" id="IPR001087">
    <property type="entry name" value="GDSL"/>
</dbReference>
<evidence type="ECO:0000256" key="2">
    <source>
        <dbReference type="SAM" id="SignalP"/>
    </source>
</evidence>
<dbReference type="Proteomes" id="UP001153076">
    <property type="component" value="Unassembled WGS sequence"/>
</dbReference>
<evidence type="ECO:0000313" key="4">
    <source>
        <dbReference type="EMBL" id="KAJ8430701.1"/>
    </source>
</evidence>
<organism evidence="3 5">
    <name type="scientific">Carnegiea gigantea</name>
    <dbReference type="NCBI Taxonomy" id="171969"/>
    <lineage>
        <taxon>Eukaryota</taxon>
        <taxon>Viridiplantae</taxon>
        <taxon>Streptophyta</taxon>
        <taxon>Embryophyta</taxon>
        <taxon>Tracheophyta</taxon>
        <taxon>Spermatophyta</taxon>
        <taxon>Magnoliopsida</taxon>
        <taxon>eudicotyledons</taxon>
        <taxon>Gunneridae</taxon>
        <taxon>Pentapetalae</taxon>
        <taxon>Caryophyllales</taxon>
        <taxon>Cactineae</taxon>
        <taxon>Cactaceae</taxon>
        <taxon>Cactoideae</taxon>
        <taxon>Echinocereeae</taxon>
        <taxon>Carnegiea</taxon>
    </lineage>
</organism>
<dbReference type="EMBL" id="JAKOGI010000766">
    <property type="protein sequence ID" value="KAJ8430701.1"/>
    <property type="molecule type" value="Genomic_DNA"/>
</dbReference>
<dbReference type="EMBL" id="JAKOGI010000933">
    <property type="protein sequence ID" value="KAJ8429111.1"/>
    <property type="molecule type" value="Genomic_DNA"/>
</dbReference>
<feature type="chain" id="PRO_5040654171" evidence="2">
    <location>
        <begin position="31"/>
        <end position="387"/>
    </location>
</feature>
<dbReference type="SUPFAM" id="SSF52266">
    <property type="entry name" value="SGNH hydrolase"/>
    <property type="match status" value="1"/>
</dbReference>
<dbReference type="Gene3D" id="3.40.50.1110">
    <property type="entry name" value="SGNH hydrolase"/>
    <property type="match status" value="1"/>
</dbReference>
<comment type="similarity">
    <text evidence="1">Belongs to the 'GDSL' lipolytic enzyme family.</text>
</comment>
<dbReference type="GO" id="GO:0016788">
    <property type="term" value="F:hydrolase activity, acting on ester bonds"/>
    <property type="evidence" value="ECO:0007669"/>
    <property type="project" value="InterPro"/>
</dbReference>
<dbReference type="InterPro" id="IPR036514">
    <property type="entry name" value="SGNH_hydro_sf"/>
</dbReference>
<protein>
    <submittedName>
        <fullName evidence="3">Uncharacterized protein</fullName>
    </submittedName>
</protein>
<dbReference type="InterPro" id="IPR035669">
    <property type="entry name" value="SGNH_plant_lipase-like"/>
</dbReference>
<evidence type="ECO:0000256" key="1">
    <source>
        <dbReference type="ARBA" id="ARBA00008668"/>
    </source>
</evidence>
<keyword evidence="5" id="KW-1185">Reference proteome</keyword>
<dbReference type="Pfam" id="PF00657">
    <property type="entry name" value="Lipase_GDSL"/>
    <property type="match status" value="1"/>
</dbReference>
<dbReference type="OrthoDB" id="1600564at2759"/>
<dbReference type="FunFam" id="3.40.50.1110:FF:000003">
    <property type="entry name" value="GDSL esterase/lipase APG"/>
    <property type="match status" value="1"/>
</dbReference>
<dbReference type="PANTHER" id="PTHR45642:SF150">
    <property type="entry name" value="GDSL ESTERASE_LIPASE EXL3"/>
    <property type="match status" value="1"/>
</dbReference>
<comment type="caution">
    <text evidence="3">The sequence shown here is derived from an EMBL/GenBank/DDBJ whole genome shotgun (WGS) entry which is preliminary data.</text>
</comment>
<reference evidence="3" key="1">
    <citation type="submission" date="2022-04" db="EMBL/GenBank/DDBJ databases">
        <title>Carnegiea gigantea Genome sequencing and assembly v2.</title>
        <authorList>
            <person name="Copetti D."/>
            <person name="Sanderson M.J."/>
            <person name="Burquez A."/>
            <person name="Wojciechowski M.F."/>
        </authorList>
    </citation>
    <scope>NUCLEOTIDE SEQUENCE</scope>
    <source>
        <strain evidence="3">SGP5-SGP5p</strain>
        <tissue evidence="3">Aerial part</tissue>
    </source>
</reference>
<evidence type="ECO:0000313" key="3">
    <source>
        <dbReference type="EMBL" id="KAJ8429111.1"/>
    </source>
</evidence>
<dbReference type="CDD" id="cd01837">
    <property type="entry name" value="SGNH_plant_lipase_like"/>
    <property type="match status" value="1"/>
</dbReference>
<dbReference type="AlphaFoldDB" id="A0A9Q1JQG8"/>
<dbReference type="InterPro" id="IPR050592">
    <property type="entry name" value="GDSL_lipolytic_enzyme"/>
</dbReference>
<name>A0A9Q1JQG8_9CARY</name>
<sequence>MKYSLSCTSTCCLTFVFSLSLFHLCSIANAERKEGSKANIPAVFAFGDSIVDPGNNNDILTLIKANFPPYGKDFEDGKPTGRFSNGRIPTDFLAEALGIKRNIPAYLDPDIKENDLLTGVSFASGASGFDPLTPRLLMAKTLKDEFKMFKEYISKANGIVGGDRTSFIVNNSIFFLVCGSDDIANTYFSIPFIRDDYDVDAYTSHMCDSASSFVKKLYKVGVRRIFTANVPPVGCVPAQRTLGGGLFRDCAKDRNHAAELFNSKLEAELKFLGDKLSNSEIVYMDLYSIFLDLIHNATNYVTSGNMTLQCLIQSSKSLVLLCNSGFEVIDRGCCGSGLIEAGPLCNSFSMLCGDDNKYIFWDSYHPSERAYKVIIRRIVDRYLKHIT</sequence>